<dbReference type="InterPro" id="IPR013830">
    <property type="entry name" value="SGNH_hydro"/>
</dbReference>
<organism evidence="2 3">
    <name type="scientific">Amylocarpus encephaloides</name>
    <dbReference type="NCBI Taxonomy" id="45428"/>
    <lineage>
        <taxon>Eukaryota</taxon>
        <taxon>Fungi</taxon>
        <taxon>Dikarya</taxon>
        <taxon>Ascomycota</taxon>
        <taxon>Pezizomycotina</taxon>
        <taxon>Leotiomycetes</taxon>
        <taxon>Helotiales</taxon>
        <taxon>Helotiales incertae sedis</taxon>
        <taxon>Amylocarpus</taxon>
    </lineage>
</organism>
<dbReference type="PANTHER" id="PTHR30383">
    <property type="entry name" value="THIOESTERASE 1/PROTEASE 1/LYSOPHOSPHOLIPASE L1"/>
    <property type="match status" value="1"/>
</dbReference>
<dbReference type="GO" id="GO:0004622">
    <property type="term" value="F:phosphatidylcholine lysophospholipase activity"/>
    <property type="evidence" value="ECO:0007669"/>
    <property type="project" value="TreeGrafter"/>
</dbReference>
<dbReference type="OrthoDB" id="408760at2759"/>
<dbReference type="InterPro" id="IPR036514">
    <property type="entry name" value="SGNH_hydro_sf"/>
</dbReference>
<protein>
    <submittedName>
        <fullName evidence="2">SGNH hydrolase-type esterase domain-containing protein</fullName>
    </submittedName>
</protein>
<keyword evidence="2" id="KW-0378">Hydrolase</keyword>
<evidence type="ECO:0000313" key="2">
    <source>
        <dbReference type="EMBL" id="KAG9238696.1"/>
    </source>
</evidence>
<reference evidence="2" key="1">
    <citation type="journal article" date="2021" name="IMA Fungus">
        <title>Genomic characterization of three marine fungi, including Emericellopsis atlantica sp. nov. with signatures of a generalist lifestyle and marine biomass degradation.</title>
        <authorList>
            <person name="Hagestad O.C."/>
            <person name="Hou L."/>
            <person name="Andersen J.H."/>
            <person name="Hansen E.H."/>
            <person name="Altermark B."/>
            <person name="Li C."/>
            <person name="Kuhnert E."/>
            <person name="Cox R.J."/>
            <person name="Crous P.W."/>
            <person name="Spatafora J.W."/>
            <person name="Lail K."/>
            <person name="Amirebrahimi M."/>
            <person name="Lipzen A."/>
            <person name="Pangilinan J."/>
            <person name="Andreopoulos W."/>
            <person name="Hayes R.D."/>
            <person name="Ng V."/>
            <person name="Grigoriev I.V."/>
            <person name="Jackson S.A."/>
            <person name="Sutton T.D.S."/>
            <person name="Dobson A.D.W."/>
            <person name="Rama T."/>
        </authorList>
    </citation>
    <scope>NUCLEOTIDE SEQUENCE</scope>
    <source>
        <strain evidence="2">TRa018bII</strain>
    </source>
</reference>
<dbReference type="InterPro" id="IPR051532">
    <property type="entry name" value="Ester_Hydrolysis_Enzymes"/>
</dbReference>
<dbReference type="PANTHER" id="PTHR30383:SF19">
    <property type="entry name" value="FIBRONECTIN TYPE-III DOMAIN-CONTAINING PROTEIN"/>
    <property type="match status" value="1"/>
</dbReference>
<dbReference type="Gene3D" id="3.40.50.1110">
    <property type="entry name" value="SGNH hydrolase"/>
    <property type="match status" value="1"/>
</dbReference>
<name>A0A9P8CB05_9HELO</name>
<accession>A0A9P8CB05</accession>
<feature type="domain" description="SGNH hydrolase-type esterase" evidence="1">
    <location>
        <begin position="10"/>
        <end position="186"/>
    </location>
</feature>
<evidence type="ECO:0000259" key="1">
    <source>
        <dbReference type="Pfam" id="PF13472"/>
    </source>
</evidence>
<dbReference type="SUPFAM" id="SSF52266">
    <property type="entry name" value="SGNH hydrolase"/>
    <property type="match status" value="1"/>
</dbReference>
<comment type="caution">
    <text evidence="2">The sequence shown here is derived from an EMBL/GenBank/DDBJ whole genome shotgun (WGS) entry which is preliminary data.</text>
</comment>
<dbReference type="Proteomes" id="UP000824998">
    <property type="component" value="Unassembled WGS sequence"/>
</dbReference>
<gene>
    <name evidence="2" type="ORF">BJ875DRAFT_367377</name>
</gene>
<sequence>MPKKEIRILCFGASLTEGYLQYGLYYKPYSTTMKSILEERLGAVSVETKGKSGERASEMPARMERIWPRGREPRYTHTVFLGGTNDLGLGRPSLEIVRNIKAIVGLSLSRGSKVLLMTIPECAFKNEGLDTRRDEVNSAILAWGEETEGVETLDMKALMPYHSLGEEERHEIWDDGLHFTEKGYKRMGGFVAGRLMETFFEGEGKTEV</sequence>
<dbReference type="EMBL" id="MU251367">
    <property type="protein sequence ID" value="KAG9238696.1"/>
    <property type="molecule type" value="Genomic_DNA"/>
</dbReference>
<evidence type="ECO:0000313" key="3">
    <source>
        <dbReference type="Proteomes" id="UP000824998"/>
    </source>
</evidence>
<dbReference type="Pfam" id="PF13472">
    <property type="entry name" value="Lipase_GDSL_2"/>
    <property type="match status" value="1"/>
</dbReference>
<dbReference type="AlphaFoldDB" id="A0A9P8CB05"/>
<proteinExistence type="predicted"/>
<keyword evidence="3" id="KW-1185">Reference proteome</keyword>